<name>A0AA38G3X6_TAXCH</name>
<evidence type="ECO:0000313" key="4">
    <source>
        <dbReference type="Proteomes" id="UP000824469"/>
    </source>
</evidence>
<organism evidence="3 4">
    <name type="scientific">Taxus chinensis</name>
    <name type="common">Chinese yew</name>
    <name type="synonym">Taxus wallichiana var. chinensis</name>
    <dbReference type="NCBI Taxonomy" id="29808"/>
    <lineage>
        <taxon>Eukaryota</taxon>
        <taxon>Viridiplantae</taxon>
        <taxon>Streptophyta</taxon>
        <taxon>Embryophyta</taxon>
        <taxon>Tracheophyta</taxon>
        <taxon>Spermatophyta</taxon>
        <taxon>Pinopsida</taxon>
        <taxon>Pinidae</taxon>
        <taxon>Conifers II</taxon>
        <taxon>Cupressales</taxon>
        <taxon>Taxaceae</taxon>
        <taxon>Taxus</taxon>
    </lineage>
</organism>
<gene>
    <name evidence="3" type="ORF">KI387_023445</name>
</gene>
<comment type="caution">
    <text evidence="3">The sequence shown here is derived from an EMBL/GenBank/DDBJ whole genome shotgun (WGS) entry which is preliminary data.</text>
</comment>
<evidence type="ECO:0000259" key="2">
    <source>
        <dbReference type="Pfam" id="PF25017"/>
    </source>
</evidence>
<accession>A0AA38G3X6</accession>
<dbReference type="Proteomes" id="UP000824469">
    <property type="component" value="Unassembled WGS sequence"/>
</dbReference>
<dbReference type="PANTHER" id="PTHR35513">
    <property type="entry name" value="OS02G0158600 PROTEIN"/>
    <property type="match status" value="1"/>
</dbReference>
<dbReference type="EMBL" id="JAHRHJ020000005">
    <property type="protein sequence ID" value="KAH9314818.1"/>
    <property type="molecule type" value="Genomic_DNA"/>
</dbReference>
<keyword evidence="4" id="KW-1185">Reference proteome</keyword>
<proteinExistence type="predicted"/>
<protein>
    <recommendedName>
        <fullName evidence="2">C2HC zinc finger plants domain-containing protein</fullName>
    </recommendedName>
</protein>
<evidence type="ECO:0000256" key="1">
    <source>
        <dbReference type="SAM" id="MobiDB-lite"/>
    </source>
</evidence>
<feature type="region of interest" description="Disordered" evidence="1">
    <location>
        <begin position="1"/>
        <end position="21"/>
    </location>
</feature>
<dbReference type="OMA" id="DEHYTYW"/>
<feature type="domain" description="C2HC zinc finger plants" evidence="2">
    <location>
        <begin position="125"/>
        <end position="170"/>
    </location>
</feature>
<dbReference type="AlphaFoldDB" id="A0AA38G3X6"/>
<dbReference type="InterPro" id="IPR056971">
    <property type="entry name" value="Znf-C2HC_3"/>
</dbReference>
<sequence length="174" mass="18523">MVAGGNLRGMDIDENASSQQNQMETIQSLLELARQKINEGSPSQALQAVVMALRAAGGESAVMHTLHRARELYSSRRQSNLSADQLASLFAECAITEASPNAPTRPSSFSNHINAASLLADTSGTSILAENGRMQIVTDAFEDGSSFICLQCGGLVSNARKDEHIAYWCSPAPP</sequence>
<dbReference type="PANTHER" id="PTHR35513:SF1">
    <property type="entry name" value="OS02G0158600 PROTEIN"/>
    <property type="match status" value="1"/>
</dbReference>
<dbReference type="Pfam" id="PF25017">
    <property type="entry name" value="zf-C2HC_3"/>
    <property type="match status" value="1"/>
</dbReference>
<reference evidence="3 4" key="1">
    <citation type="journal article" date="2021" name="Nat. Plants">
        <title>The Taxus genome provides insights into paclitaxel biosynthesis.</title>
        <authorList>
            <person name="Xiong X."/>
            <person name="Gou J."/>
            <person name="Liao Q."/>
            <person name="Li Y."/>
            <person name="Zhou Q."/>
            <person name="Bi G."/>
            <person name="Li C."/>
            <person name="Du R."/>
            <person name="Wang X."/>
            <person name="Sun T."/>
            <person name="Guo L."/>
            <person name="Liang H."/>
            <person name="Lu P."/>
            <person name="Wu Y."/>
            <person name="Zhang Z."/>
            <person name="Ro D.K."/>
            <person name="Shang Y."/>
            <person name="Huang S."/>
            <person name="Yan J."/>
        </authorList>
    </citation>
    <scope>NUCLEOTIDE SEQUENCE [LARGE SCALE GENOMIC DNA]</scope>
    <source>
        <strain evidence="3">Ta-2019</strain>
    </source>
</reference>
<evidence type="ECO:0000313" key="3">
    <source>
        <dbReference type="EMBL" id="KAH9314818.1"/>
    </source>
</evidence>